<evidence type="ECO:0000313" key="4">
    <source>
        <dbReference type="Proteomes" id="UP000065473"/>
    </source>
</evidence>
<dbReference type="GeneID" id="14551061"/>
<dbReference type="AlphaFoldDB" id="A0A0U3FFP4"/>
<evidence type="ECO:0000313" key="2">
    <source>
        <dbReference type="EMBL" id="ALU31857.1"/>
    </source>
</evidence>
<dbReference type="InterPro" id="IPR058240">
    <property type="entry name" value="rSAM_sf"/>
</dbReference>
<dbReference type="OrthoDB" id="37989at2157"/>
<evidence type="ECO:0000313" key="3">
    <source>
        <dbReference type="Proteomes" id="UP000060043"/>
    </source>
</evidence>
<dbReference type="InterPro" id="IPR013785">
    <property type="entry name" value="Aldolase_TIM"/>
</dbReference>
<dbReference type="Proteomes" id="UP000065473">
    <property type="component" value="Chromosome"/>
</dbReference>
<name>A0A0U3FFP4_9CREN</name>
<dbReference type="SUPFAM" id="SSF102114">
    <property type="entry name" value="Radical SAM enzymes"/>
    <property type="match status" value="1"/>
</dbReference>
<evidence type="ECO:0000313" key="1">
    <source>
        <dbReference type="EMBL" id="ALU29131.1"/>
    </source>
</evidence>
<dbReference type="Proteomes" id="UP000060043">
    <property type="component" value="Chromosome"/>
</dbReference>
<reference evidence="3 4" key="1">
    <citation type="submission" date="2015-12" db="EMBL/GenBank/DDBJ databases">
        <title>A stable core within a dynamic pangenome in Sulfolobus acidocaldarius.</title>
        <authorList>
            <person name="Anderson R."/>
            <person name="Kouris A."/>
            <person name="Seward C."/>
            <person name="Campbell K."/>
            <person name="Whitaker R."/>
        </authorList>
    </citation>
    <scope>NUCLEOTIDE SEQUENCE [LARGE SCALE GENOMIC DNA]</scope>
    <source>
        <strain evidence="1 4">GG12-C01-09</strain>
        <strain evidence="2 3">NG05B_CO5_07</strain>
    </source>
</reference>
<gene>
    <name evidence="1" type="ORF">ATY89_03685</name>
    <name evidence="2" type="ORF">ATZ20_06710</name>
</gene>
<proteinExistence type="predicted"/>
<sequence>MNFTNARIVITGQVVLIRPYIDYVEEIIERAFDIGFEFVGTHQLLRVGHIYFNYELLLISDEKEIDKVLKIKHKLNSSYEESILFDFDVEIMKGLRPLPNTWGQSLIVALSGDVFGQEEASCFSELSLVNIKRITRKEIWEKNDLLRRIKEFKYPEKCSHSELKTLCRGGSRFIMYLLTRDLMEDIPGCHRSNRNDQKR</sequence>
<dbReference type="RefSeq" id="WP_011277437.1">
    <property type="nucleotide sequence ID" value="NZ_BHWZ01000001.1"/>
</dbReference>
<dbReference type="EMBL" id="CP013694">
    <property type="protein sequence ID" value="ALU29131.1"/>
    <property type="molecule type" value="Genomic_DNA"/>
</dbReference>
<dbReference type="EMBL" id="CP013695">
    <property type="protein sequence ID" value="ALU31857.1"/>
    <property type="molecule type" value="Genomic_DNA"/>
</dbReference>
<protein>
    <submittedName>
        <fullName evidence="1">Uncharacterized protein</fullName>
    </submittedName>
</protein>
<organism evidence="1 4">
    <name type="scientific">Sulfolobus acidocaldarius</name>
    <dbReference type="NCBI Taxonomy" id="2285"/>
    <lineage>
        <taxon>Archaea</taxon>
        <taxon>Thermoproteota</taxon>
        <taxon>Thermoprotei</taxon>
        <taxon>Sulfolobales</taxon>
        <taxon>Sulfolobaceae</taxon>
        <taxon>Sulfolobus</taxon>
    </lineage>
</organism>
<dbReference type="Gene3D" id="3.20.20.70">
    <property type="entry name" value="Aldolase class I"/>
    <property type="match status" value="1"/>
</dbReference>
<accession>A0A0U3FFP4</accession>